<dbReference type="Proteomes" id="UP000629911">
    <property type="component" value="Unassembled WGS sequence"/>
</dbReference>
<protein>
    <submittedName>
        <fullName evidence="2">Uncharacterized protein</fullName>
    </submittedName>
</protein>
<reference evidence="3" key="1">
    <citation type="journal article" date="2019" name="Int. J. Syst. Evol. Microbiol.">
        <title>The Global Catalogue of Microorganisms (GCM) 10K type strain sequencing project: providing services to taxonomists for standard genome sequencing and annotation.</title>
        <authorList>
            <consortium name="The Broad Institute Genomics Platform"/>
            <consortium name="The Broad Institute Genome Sequencing Center for Infectious Disease"/>
            <person name="Wu L."/>
            <person name="Ma J."/>
        </authorList>
    </citation>
    <scope>NUCLEOTIDE SEQUENCE [LARGE SCALE GENOMIC DNA]</scope>
    <source>
        <strain evidence="3">JCM 4422</strain>
    </source>
</reference>
<gene>
    <name evidence="2" type="ORF">GCM10010287_17680</name>
</gene>
<keyword evidence="3" id="KW-1185">Reference proteome</keyword>
<feature type="region of interest" description="Disordered" evidence="1">
    <location>
        <begin position="115"/>
        <end position="136"/>
    </location>
</feature>
<evidence type="ECO:0000256" key="1">
    <source>
        <dbReference type="SAM" id="MobiDB-lite"/>
    </source>
</evidence>
<name>A0ABQ2TV09_9ACTN</name>
<feature type="compositionally biased region" description="Basic and acidic residues" evidence="1">
    <location>
        <begin position="1"/>
        <end position="19"/>
    </location>
</feature>
<organism evidence="2 3">
    <name type="scientific">Streptomyces variabilis</name>
    <dbReference type="NCBI Taxonomy" id="67372"/>
    <lineage>
        <taxon>Bacteria</taxon>
        <taxon>Bacillati</taxon>
        <taxon>Actinomycetota</taxon>
        <taxon>Actinomycetes</taxon>
        <taxon>Kitasatosporales</taxon>
        <taxon>Streptomycetaceae</taxon>
        <taxon>Streptomyces</taxon>
        <taxon>Streptomyces griseoincarnatus group</taxon>
    </lineage>
</organism>
<feature type="region of interest" description="Disordered" evidence="1">
    <location>
        <begin position="1"/>
        <end position="28"/>
    </location>
</feature>
<sequence>MDRGAGVQRDRRQGRDDGQHPQGRHQAQQVLRLTGRPTPLIRLLIQVAHWPRRSLVLTDTPRPGCPECEGLGGIEHDYGDYETGEYAGTDWEPCQCWNEHRRWTLLPLPRRPRWLRRRDNGRDPWGPDGYSDEPPF</sequence>
<dbReference type="EMBL" id="BMTZ01000004">
    <property type="protein sequence ID" value="GGT45002.1"/>
    <property type="molecule type" value="Genomic_DNA"/>
</dbReference>
<accession>A0ABQ2TV09</accession>
<proteinExistence type="predicted"/>
<comment type="caution">
    <text evidence="2">The sequence shown here is derived from an EMBL/GenBank/DDBJ whole genome shotgun (WGS) entry which is preliminary data.</text>
</comment>
<evidence type="ECO:0000313" key="3">
    <source>
        <dbReference type="Proteomes" id="UP000629911"/>
    </source>
</evidence>
<evidence type="ECO:0000313" key="2">
    <source>
        <dbReference type="EMBL" id="GGT45002.1"/>
    </source>
</evidence>